<keyword evidence="9" id="KW-1185">Reference proteome</keyword>
<dbReference type="EMBL" id="CP089984">
    <property type="protein sequence ID" value="WXB15832.1"/>
    <property type="molecule type" value="Genomic_DNA"/>
</dbReference>
<dbReference type="SUPFAM" id="SSF52540">
    <property type="entry name" value="P-loop containing nucleoside triphosphate hydrolases"/>
    <property type="match status" value="1"/>
</dbReference>
<evidence type="ECO:0000256" key="5">
    <source>
        <dbReference type="PROSITE-ProRule" id="PRU10141"/>
    </source>
</evidence>
<evidence type="ECO:0000256" key="2">
    <source>
        <dbReference type="ARBA" id="ARBA00022741"/>
    </source>
</evidence>
<dbReference type="InterPro" id="IPR000719">
    <property type="entry name" value="Prot_kinase_dom"/>
</dbReference>
<dbReference type="InterPro" id="IPR041664">
    <property type="entry name" value="AAA_16"/>
</dbReference>
<dbReference type="Pfam" id="PF13191">
    <property type="entry name" value="AAA_16"/>
    <property type="match status" value="1"/>
</dbReference>
<dbReference type="Proteomes" id="UP001370348">
    <property type="component" value="Chromosome"/>
</dbReference>
<gene>
    <name evidence="8" type="ORF">LZC94_00875</name>
</gene>
<dbReference type="PANTHER" id="PTHR43289">
    <property type="entry name" value="MITOGEN-ACTIVATED PROTEIN KINASE KINASE KINASE 20-RELATED"/>
    <property type="match status" value="1"/>
</dbReference>
<dbReference type="PROSITE" id="PS50011">
    <property type="entry name" value="PROTEIN_KINASE_DOM"/>
    <property type="match status" value="1"/>
</dbReference>
<sequence>MTPKSTIGPEPRRDSLAAPEALPESLGSGSDAFSRLEGMMRAVRPSVRVDPDKFPVGRELVDGRIRLGRKLGKGSMGTVYEATDQGRPVALKILDGVQASHVYRLKTEFRRLSELMHPNVICVYELFSEQGEWFFSMERVHGLPLNRHIELRYTPAPKGAGIGFDEGELRGLLRALIEGIAAIHGAGLVHRDLKPHNVMVRDDGRPVILDFGLVTEDRVGGVGQTLADRISGTLGYMAPEQLLGGPVSRAGDWYAVGAILYQLLTGRMPRTAPDVTRDGAIAPRPLPPSRVVRHRIAPDLEALAMRLLAADPSARPTADEMMALSSGWPSVELATAPPLTTLPGERPFIGREAELAALHQAFERTRTGTASIVLLDGPCGTGKTTLLHRFTSDVRARGAVVLEGRCSEWESVPYKGIDGMVDAFSRVLLRMPAEQAVQFVPRHASAVACLFPALLRVEAFREAAEAGREVDEQLLRRQAFVGTKDMIYRLAERHPVVVVLDDLQWADADSMRLLAEFLCGPDAPGMLLVASLRSEDARPEELSALLCAPNTIAVPLAPFTDQESRALAIALSARKSAPSDAVLSWVVRESRGMPLYIAELVQELEGSEPRPELLSMRQLLLERIERLTDDTRALLELIAVAVRPVTLPIASACGVPHVQTSLRQLLARRLVRTMALAGNGTGFEPYTEQVRRVVMRAIPDERVTARHAALAKALETLPAVDPQWLLAHYRGAGDHQRAKRYAILAADRALAALAFEHAGSLYLTALECSSEHEPDWVALNVCCADTFAKAGRGAEAVRAYLRAARTALPDERARLRTLAVSQMIRCGYLDEGIELLRETIRDVGLTWPESERSAQWMLITNRMKVRLRGLHYVVRPESEVPPELLRKLDALHPAQTALGAFDHLRGATFAAVTLPLALRAGEPKRLVVALASESVYSAMLDGEDGEARASAVHRQIDELQRSGTGPYERGLWHMARAMCSYWMGHWKDVSAAAERADSIFRHEVVGASWESCLVRSIRHTVLLHTGRIGDLAEELPDELKYFSASEARCNYLDLLRRSIALHLARDDVTMARSTLEELARLRAEYPFIALDHLIMSSVVSFHLYCGDVERAQYELRERWVHCKRLGMDRLPMVRLTVLAMESDCTLFDARLSDAARITRLRHLAKLAAKQRIAWAGALAHLLQGAAHELIGDPSYGAVKLRRAIDIFDQCGMSGPSAVACMHLARLLTPTSPTPGAAASLAVVDLEERVRAYFTKVPIARPESWARLAHSLY</sequence>
<dbReference type="InterPro" id="IPR008271">
    <property type="entry name" value="Ser/Thr_kinase_AS"/>
</dbReference>
<protein>
    <submittedName>
        <fullName evidence="8">AAA family ATPase</fullName>
    </submittedName>
</protein>
<dbReference type="SUPFAM" id="SSF56112">
    <property type="entry name" value="Protein kinase-like (PK-like)"/>
    <property type="match status" value="1"/>
</dbReference>
<dbReference type="Gene3D" id="3.40.50.300">
    <property type="entry name" value="P-loop containing nucleotide triphosphate hydrolases"/>
    <property type="match status" value="1"/>
</dbReference>
<keyword evidence="3" id="KW-0418">Kinase</keyword>
<keyword evidence="2 5" id="KW-0547">Nucleotide-binding</keyword>
<dbReference type="Gene3D" id="1.10.510.10">
    <property type="entry name" value="Transferase(Phosphotransferase) domain 1"/>
    <property type="match status" value="1"/>
</dbReference>
<dbReference type="PROSITE" id="PS00107">
    <property type="entry name" value="PROTEIN_KINASE_ATP"/>
    <property type="match status" value="1"/>
</dbReference>
<feature type="binding site" evidence="5">
    <location>
        <position position="92"/>
    </location>
    <ligand>
        <name>ATP</name>
        <dbReference type="ChEBI" id="CHEBI:30616"/>
    </ligand>
</feature>
<dbReference type="InterPro" id="IPR011009">
    <property type="entry name" value="Kinase-like_dom_sf"/>
</dbReference>
<dbReference type="InterPro" id="IPR027417">
    <property type="entry name" value="P-loop_NTPase"/>
</dbReference>
<dbReference type="SMART" id="SM00220">
    <property type="entry name" value="S_TKc"/>
    <property type="match status" value="1"/>
</dbReference>
<dbReference type="InterPro" id="IPR017441">
    <property type="entry name" value="Protein_kinase_ATP_BS"/>
</dbReference>
<reference evidence="8 9" key="1">
    <citation type="submission" date="2021-12" db="EMBL/GenBank/DDBJ databases">
        <title>Discovery of the Pendulisporaceae a myxobacterial family with distinct sporulation behavior and unique specialized metabolism.</title>
        <authorList>
            <person name="Garcia R."/>
            <person name="Popoff A."/>
            <person name="Bader C.D."/>
            <person name="Loehr J."/>
            <person name="Walesch S."/>
            <person name="Walt C."/>
            <person name="Boldt J."/>
            <person name="Bunk B."/>
            <person name="Haeckl F.J.F.P.J."/>
            <person name="Gunesch A.P."/>
            <person name="Birkelbach J."/>
            <person name="Nuebel U."/>
            <person name="Pietschmann T."/>
            <person name="Bach T."/>
            <person name="Mueller R."/>
        </authorList>
    </citation>
    <scope>NUCLEOTIDE SEQUENCE [LARGE SCALE GENOMIC DNA]</scope>
    <source>
        <strain evidence="8 9">MSr11954</strain>
    </source>
</reference>
<keyword evidence="4 5" id="KW-0067">ATP-binding</keyword>
<organism evidence="8 9">
    <name type="scientific">Pendulispora albinea</name>
    <dbReference type="NCBI Taxonomy" id="2741071"/>
    <lineage>
        <taxon>Bacteria</taxon>
        <taxon>Pseudomonadati</taxon>
        <taxon>Myxococcota</taxon>
        <taxon>Myxococcia</taxon>
        <taxon>Myxococcales</taxon>
        <taxon>Sorangiineae</taxon>
        <taxon>Pendulisporaceae</taxon>
        <taxon>Pendulispora</taxon>
    </lineage>
</organism>
<dbReference type="PANTHER" id="PTHR43289:SF6">
    <property type="entry name" value="SERINE_THREONINE-PROTEIN KINASE NEKL-3"/>
    <property type="match status" value="1"/>
</dbReference>
<dbReference type="CDD" id="cd14014">
    <property type="entry name" value="STKc_PknB_like"/>
    <property type="match status" value="1"/>
</dbReference>
<evidence type="ECO:0000313" key="8">
    <source>
        <dbReference type="EMBL" id="WXB15832.1"/>
    </source>
</evidence>
<evidence type="ECO:0000256" key="6">
    <source>
        <dbReference type="SAM" id="MobiDB-lite"/>
    </source>
</evidence>
<accession>A0ABZ2LY84</accession>
<evidence type="ECO:0000256" key="4">
    <source>
        <dbReference type="ARBA" id="ARBA00022840"/>
    </source>
</evidence>
<dbReference type="RefSeq" id="WP_394825466.1">
    <property type="nucleotide sequence ID" value="NZ_CP089984.1"/>
</dbReference>
<feature type="region of interest" description="Disordered" evidence="6">
    <location>
        <begin position="1"/>
        <end position="29"/>
    </location>
</feature>
<proteinExistence type="predicted"/>
<dbReference type="PROSITE" id="PS00108">
    <property type="entry name" value="PROTEIN_KINASE_ST"/>
    <property type="match status" value="1"/>
</dbReference>
<keyword evidence="1" id="KW-0808">Transferase</keyword>
<evidence type="ECO:0000259" key="7">
    <source>
        <dbReference type="PROSITE" id="PS50011"/>
    </source>
</evidence>
<evidence type="ECO:0000313" key="9">
    <source>
        <dbReference type="Proteomes" id="UP001370348"/>
    </source>
</evidence>
<name>A0ABZ2LY84_9BACT</name>
<evidence type="ECO:0000256" key="3">
    <source>
        <dbReference type="ARBA" id="ARBA00022777"/>
    </source>
</evidence>
<dbReference type="Pfam" id="PF00069">
    <property type="entry name" value="Pkinase"/>
    <property type="match status" value="1"/>
</dbReference>
<evidence type="ECO:0000256" key="1">
    <source>
        <dbReference type="ARBA" id="ARBA00022679"/>
    </source>
</evidence>
<feature type="domain" description="Protein kinase" evidence="7">
    <location>
        <begin position="65"/>
        <end position="349"/>
    </location>
</feature>